<proteinExistence type="predicted"/>
<comment type="caution">
    <text evidence="1">The sequence shown here is derived from an EMBL/GenBank/DDBJ whole genome shotgun (WGS) entry which is preliminary data.</text>
</comment>
<dbReference type="Proteomes" id="UP001321481">
    <property type="component" value="Unassembled WGS sequence"/>
</dbReference>
<organism evidence="1 2">
    <name type="scientific">Microbacterium dauci</name>
    <dbReference type="NCBI Taxonomy" id="3048008"/>
    <lineage>
        <taxon>Bacteria</taxon>
        <taxon>Bacillati</taxon>
        <taxon>Actinomycetota</taxon>
        <taxon>Actinomycetes</taxon>
        <taxon>Micrococcales</taxon>
        <taxon>Microbacteriaceae</taxon>
        <taxon>Microbacterium</taxon>
    </lineage>
</organism>
<keyword evidence="2" id="KW-1185">Reference proteome</keyword>
<protein>
    <submittedName>
        <fullName evidence="1">Uncharacterized protein</fullName>
    </submittedName>
</protein>
<dbReference type="RefSeq" id="WP_283714303.1">
    <property type="nucleotide sequence ID" value="NZ_JASJND010000001.1"/>
</dbReference>
<reference evidence="1 2" key="1">
    <citation type="submission" date="2023-05" db="EMBL/GenBank/DDBJ databases">
        <title>Microbacterium dauci sp.nov., Isolated from Carrot Rhizosphere Soil.</title>
        <authorList>
            <person name="Xiao Z."/>
            <person name="Zheng J."/>
        </authorList>
    </citation>
    <scope>NUCLEOTIDE SEQUENCE [LARGE SCALE GENOMIC DNA]</scope>
    <source>
        <strain evidence="1 2">LX3-4</strain>
    </source>
</reference>
<name>A0ABT6ZA11_9MICO</name>
<gene>
    <name evidence="1" type="ORF">QNI14_00880</name>
</gene>
<sequence length="110" mass="11633">MSQSADSLTILVVRTGGFAGLRRAWRVAADEASAPGWRELVDACPWNAAAPAAPATGADRYVWEVTAAEARHPLSSEERHVVLGERAVAGPWRDLIDAVREGGEPADVSG</sequence>
<dbReference type="Pfam" id="PF20242">
    <property type="entry name" value="Emfourin"/>
    <property type="match status" value="1"/>
</dbReference>
<accession>A0ABT6ZA11</accession>
<dbReference type="EMBL" id="JASJND010000001">
    <property type="protein sequence ID" value="MDJ1113000.1"/>
    <property type="molecule type" value="Genomic_DNA"/>
</dbReference>
<evidence type="ECO:0000313" key="1">
    <source>
        <dbReference type="EMBL" id="MDJ1113000.1"/>
    </source>
</evidence>
<evidence type="ECO:0000313" key="2">
    <source>
        <dbReference type="Proteomes" id="UP001321481"/>
    </source>
</evidence>
<dbReference type="InterPro" id="IPR049457">
    <property type="entry name" value="Emfourin"/>
</dbReference>